<dbReference type="InterPro" id="IPR007112">
    <property type="entry name" value="Expansin/allergen_DPBB_dom"/>
</dbReference>
<dbReference type="CDD" id="cd22275">
    <property type="entry name" value="DPBB_EXPB_N"/>
    <property type="match status" value="1"/>
</dbReference>
<dbReference type="InterPro" id="IPR007118">
    <property type="entry name" value="Expan_Lol_pI"/>
</dbReference>
<dbReference type="Gramene" id="TraesWEE_scaffold_084116_01G000200.1">
    <property type="protein sequence ID" value="TraesWEE_scaffold_084116_01G000200.1"/>
    <property type="gene ID" value="TraesWEE_scaffold_084116_01G000200"/>
</dbReference>
<dbReference type="OrthoDB" id="5823761at2759"/>
<evidence type="ECO:0000313" key="8">
    <source>
        <dbReference type="EnsemblPlants" id="TraesCS2D02G459300.1"/>
    </source>
</evidence>
<dbReference type="Gramene" id="TraesCLE_scaffold_089412_01G000200.1">
    <property type="protein sequence ID" value="TraesCLE_scaffold_089412_01G000200.1"/>
    <property type="gene ID" value="TraesCLE_scaffold_089412_01G000200"/>
</dbReference>
<feature type="domain" description="Expansin-like EG45" evidence="6">
    <location>
        <begin position="60"/>
        <end position="166"/>
    </location>
</feature>
<dbReference type="PROSITE" id="PS50842">
    <property type="entry name" value="EXPANSIN_EG45"/>
    <property type="match status" value="1"/>
</dbReference>
<dbReference type="GO" id="GO:0005576">
    <property type="term" value="C:extracellular region"/>
    <property type="evidence" value="ECO:0007669"/>
    <property type="project" value="UniProtKB-SubCell"/>
</dbReference>
<dbReference type="InterPro" id="IPR036908">
    <property type="entry name" value="RlpA-like_sf"/>
</dbReference>
<evidence type="ECO:0000313" key="9">
    <source>
        <dbReference type="Proteomes" id="UP000019116"/>
    </source>
</evidence>
<dbReference type="InterPro" id="IPR009009">
    <property type="entry name" value="RlpA-like_DPBB"/>
</dbReference>
<dbReference type="PRINTS" id="PR01225">
    <property type="entry name" value="EXPANSNFAMLY"/>
</dbReference>
<gene>
    <name evidence="8" type="primary">LOC123050033</name>
</gene>
<evidence type="ECO:0000256" key="5">
    <source>
        <dbReference type="SAM" id="SignalP"/>
    </source>
</evidence>
<dbReference type="Gramene" id="TraesCAD_scaffold_095790_01G000100.1">
    <property type="protein sequence ID" value="TraesCAD_scaffold_095790_01G000100.1"/>
    <property type="gene ID" value="TraesCAD_scaffold_095790_01G000100"/>
</dbReference>
<dbReference type="SUPFAM" id="SSF50685">
    <property type="entry name" value="Barwin-like endoglucanases"/>
    <property type="match status" value="1"/>
</dbReference>
<dbReference type="Gramene" id="TraesRN2A0101069200.1">
    <property type="protein sequence ID" value="TraesRN2A0101069200.1"/>
    <property type="gene ID" value="TraesRN2A0101069200"/>
</dbReference>
<dbReference type="Gramene" id="TraesPARA_EIv1.0_0735890.1">
    <property type="protein sequence ID" value="TraesPARA_EIv1.0_0735890.1.CDS"/>
    <property type="gene ID" value="TraesPARA_EIv1.0_0735890"/>
</dbReference>
<reference evidence="8" key="2">
    <citation type="submission" date="2018-10" db="UniProtKB">
        <authorList>
            <consortium name="EnsemblPlants"/>
        </authorList>
    </citation>
    <scope>IDENTIFICATION</scope>
</reference>
<dbReference type="PROSITE" id="PS50843">
    <property type="entry name" value="EXPANSIN_CBD"/>
    <property type="match status" value="1"/>
</dbReference>
<organism evidence="8">
    <name type="scientific">Triticum aestivum</name>
    <name type="common">Wheat</name>
    <dbReference type="NCBI Taxonomy" id="4565"/>
    <lineage>
        <taxon>Eukaryota</taxon>
        <taxon>Viridiplantae</taxon>
        <taxon>Streptophyta</taxon>
        <taxon>Embryophyta</taxon>
        <taxon>Tracheophyta</taxon>
        <taxon>Spermatophyta</taxon>
        <taxon>Magnoliopsida</taxon>
        <taxon>Liliopsida</taxon>
        <taxon>Poales</taxon>
        <taxon>Poaceae</taxon>
        <taxon>BOP clade</taxon>
        <taxon>Pooideae</taxon>
        <taxon>Triticodae</taxon>
        <taxon>Triticeae</taxon>
        <taxon>Triticinae</taxon>
        <taxon>Triticum</taxon>
    </lineage>
</organism>
<dbReference type="InterPro" id="IPR036749">
    <property type="entry name" value="Expansin_CBD_sf"/>
</dbReference>
<dbReference type="Proteomes" id="UP000019116">
    <property type="component" value="Chromosome 2D"/>
</dbReference>
<dbReference type="Gene3D" id="2.40.40.10">
    <property type="entry name" value="RlpA-like domain"/>
    <property type="match status" value="1"/>
</dbReference>
<dbReference type="GeneID" id="123050033"/>
<dbReference type="InterPro" id="IPR005795">
    <property type="entry name" value="LolPI"/>
</dbReference>
<dbReference type="SMR" id="A0A1D5UPH5"/>
<evidence type="ECO:0000256" key="2">
    <source>
        <dbReference type="ARBA" id="ARBA00005650"/>
    </source>
</evidence>
<dbReference type="SUPFAM" id="SSF49590">
    <property type="entry name" value="PHL pollen allergen"/>
    <property type="match status" value="1"/>
</dbReference>
<dbReference type="Gramene" id="TraesMAC2D03G01260340.1">
    <property type="protein sequence ID" value="TraesMAC2D03G01260340.1"/>
    <property type="gene ID" value="TraesMAC2D03G01260340"/>
</dbReference>
<dbReference type="PANTHER" id="PTHR31692:SF72">
    <property type="entry name" value="GENOME ASSEMBLY, CHROMOSOME: II"/>
    <property type="match status" value="1"/>
</dbReference>
<dbReference type="Gramene" id="TraesLAC2D03G01213900.1">
    <property type="protein sequence ID" value="TraesLAC2D03G01213900.1"/>
    <property type="gene ID" value="TraesLAC2D03G01213900"/>
</dbReference>
<dbReference type="Gramene" id="TraesKAR2D01G0410170.1">
    <property type="protein sequence ID" value="cds.TraesKAR2D01G0410170.1"/>
    <property type="gene ID" value="TraesKAR2D01G0410170"/>
</dbReference>
<dbReference type="Pfam" id="PF01357">
    <property type="entry name" value="Expansin_C"/>
    <property type="match status" value="1"/>
</dbReference>
<feature type="chain" id="PRO_5043144030" evidence="5">
    <location>
        <begin position="24"/>
        <end position="265"/>
    </location>
</feature>
<sequence>MGSLSGVLAFAVLAALAAGGSCASNVPPGPDITADYNQPYRPAKATWYGLPTGSGPEDNGGACGIKDVNLSPYNGLIACGNLPIFKDGKGCGSCFQIRCTNHSACSKKPVGVVITDMNYELLSPYRFDLSGKSFGAMAKSGKEQELRSAGMIDLQFRRVRCQYAPGTKIVFHVEKGSHANYLAVLVKFVAHEGTIVQMEIREKNSKQWKPMQHSWGAIWRVDRVEPLVGPFSFRLTTESGRRRIAHKVIPAGWTADTTYKSDVQF</sequence>
<dbReference type="PANTHER" id="PTHR31692">
    <property type="entry name" value="EXPANSIN-B3"/>
    <property type="match status" value="1"/>
</dbReference>
<dbReference type="Gramene" id="TraesCS2D02G459300.1">
    <property type="protein sequence ID" value="TraesCS2D02G459300.1"/>
    <property type="gene ID" value="TraesCS2D02G459300"/>
</dbReference>
<dbReference type="Gramene" id="TraesNOR2D03G01278770.1">
    <property type="protein sequence ID" value="TraesNOR2D03G01278770.1"/>
    <property type="gene ID" value="TraesNOR2D03G01278770"/>
</dbReference>
<comment type="similarity">
    <text evidence="2">Belongs to the expansin family. Expansin B subfamily.</text>
</comment>
<proteinExistence type="inferred from homology"/>
<comment type="subcellular location">
    <subcellularLocation>
        <location evidence="1">Secreted</location>
    </subcellularLocation>
</comment>
<evidence type="ECO:0000256" key="4">
    <source>
        <dbReference type="ARBA" id="ARBA00022729"/>
    </source>
</evidence>
<dbReference type="InterPro" id="IPR007117">
    <property type="entry name" value="Expansin_CBD"/>
</dbReference>
<dbReference type="PRINTS" id="PR00829">
    <property type="entry name" value="LOLP1ALLERGN"/>
</dbReference>
<keyword evidence="3" id="KW-0964">Secreted</keyword>
<dbReference type="Gramene" id="TraesLDM2D03G01263370.1">
    <property type="protein sequence ID" value="TraesLDM2D03G01263370.1"/>
    <property type="gene ID" value="TraesLDM2D03G01263370"/>
</dbReference>
<dbReference type="Gene3D" id="2.60.40.760">
    <property type="entry name" value="Expansin, cellulose-binding-like domain"/>
    <property type="match status" value="1"/>
</dbReference>
<accession>A0A1D5UPH5</accession>
<evidence type="ECO:0000259" key="6">
    <source>
        <dbReference type="PROSITE" id="PS50842"/>
    </source>
</evidence>
<dbReference type="AlphaFoldDB" id="A0A1D5UPH5"/>
<evidence type="ECO:0000259" key="7">
    <source>
        <dbReference type="PROSITE" id="PS50843"/>
    </source>
</evidence>
<dbReference type="Gramene" id="TraesROB_scaffold_098801_01G000100.1">
    <property type="protein sequence ID" value="TraesROB_scaffold_098801_01G000100.1"/>
    <property type="gene ID" value="TraesROB_scaffold_098801_01G000100"/>
</dbReference>
<dbReference type="OMA" id="WRIETAP"/>
<evidence type="ECO:0000256" key="1">
    <source>
        <dbReference type="ARBA" id="ARBA00004613"/>
    </source>
</evidence>
<evidence type="ECO:0000256" key="3">
    <source>
        <dbReference type="ARBA" id="ARBA00022525"/>
    </source>
</evidence>
<dbReference type="Gramene" id="TraesSTA2D03G01251160.1">
    <property type="protein sequence ID" value="TraesSTA2D03G01251160.1"/>
    <property type="gene ID" value="TraesSTA2D03G01251160"/>
</dbReference>
<keyword evidence="4 5" id="KW-0732">Signal</keyword>
<dbReference type="Gramene" id="TraesARI2D03G01278710.1">
    <property type="protein sequence ID" value="TraesARI2D03G01278710.1"/>
    <property type="gene ID" value="TraesARI2D03G01278710"/>
</dbReference>
<dbReference type="Gramene" id="TraesJAG2D03G01268100.1">
    <property type="protein sequence ID" value="TraesJAG2D03G01268100.1"/>
    <property type="gene ID" value="TraesJAG2D03G01268100"/>
</dbReference>
<dbReference type="Gramene" id="TraesJUL2D03G01270310.1">
    <property type="protein sequence ID" value="TraesJUL2D03G01270310.1"/>
    <property type="gene ID" value="TraesJUL2D03G01270310"/>
</dbReference>
<keyword evidence="9" id="KW-1185">Reference proteome</keyword>
<dbReference type="RefSeq" id="XP_044328814.1">
    <property type="nucleotide sequence ID" value="XM_044472879.1"/>
</dbReference>
<feature type="signal peptide" evidence="5">
    <location>
        <begin position="1"/>
        <end position="23"/>
    </location>
</feature>
<dbReference type="Gramene" id="TraesSYM2D03G01278010.1">
    <property type="protein sequence ID" value="TraesSYM2D03G01278010.1"/>
    <property type="gene ID" value="TraesSYM2D03G01278010"/>
</dbReference>
<reference evidence="8" key="1">
    <citation type="submission" date="2018-08" db="EMBL/GenBank/DDBJ databases">
        <authorList>
            <person name="Rossello M."/>
        </authorList>
    </citation>
    <scope>NUCLEOTIDE SEQUENCE [LARGE SCALE GENOMIC DNA]</scope>
    <source>
        <strain evidence="8">cv. Chinese Spring</strain>
    </source>
</reference>
<dbReference type="STRING" id="4565.A0A1D5UPH5"/>
<protein>
    <submittedName>
        <fullName evidence="8">Uncharacterized protein</fullName>
    </submittedName>
</protein>
<feature type="domain" description="Expansin-like CBD" evidence="7">
    <location>
        <begin position="180"/>
        <end position="261"/>
    </location>
</feature>
<dbReference type="EnsemblPlants" id="TraesCS2D02G459300.1">
    <property type="protein sequence ID" value="TraesCS2D02G459300.1"/>
    <property type="gene ID" value="TraesCS2D02G459300"/>
</dbReference>
<dbReference type="Gramene" id="TraesCS2D03G1025100.1">
    <property type="protein sequence ID" value="TraesCS2D03G1025100.1.CDS"/>
    <property type="gene ID" value="TraesCS2D03G1025100"/>
</dbReference>
<dbReference type="Pfam" id="PF03330">
    <property type="entry name" value="DPBB_1"/>
    <property type="match status" value="1"/>
</dbReference>
<name>A0A1D5UPH5_WHEAT</name>